<accession>A0A5A7RCQ2</accession>
<keyword evidence="2" id="KW-1185">Reference proteome</keyword>
<dbReference type="PANTHER" id="PTHR31479">
    <property type="entry name" value="ALPHA/BETA-HYDROLASES SUPERFAMILY PROTEIN"/>
    <property type="match status" value="1"/>
</dbReference>
<organism evidence="1 2">
    <name type="scientific">Striga asiatica</name>
    <name type="common">Asiatic witchweed</name>
    <name type="synonym">Buchnera asiatica</name>
    <dbReference type="NCBI Taxonomy" id="4170"/>
    <lineage>
        <taxon>Eukaryota</taxon>
        <taxon>Viridiplantae</taxon>
        <taxon>Streptophyta</taxon>
        <taxon>Embryophyta</taxon>
        <taxon>Tracheophyta</taxon>
        <taxon>Spermatophyta</taxon>
        <taxon>Magnoliopsida</taxon>
        <taxon>eudicotyledons</taxon>
        <taxon>Gunneridae</taxon>
        <taxon>Pentapetalae</taxon>
        <taxon>asterids</taxon>
        <taxon>lamiids</taxon>
        <taxon>Lamiales</taxon>
        <taxon>Orobanchaceae</taxon>
        <taxon>Buchnereae</taxon>
        <taxon>Striga</taxon>
    </lineage>
</organism>
<proteinExistence type="predicted"/>
<dbReference type="GO" id="GO:0016787">
    <property type="term" value="F:hydrolase activity"/>
    <property type="evidence" value="ECO:0007669"/>
    <property type="project" value="UniProtKB-KW"/>
</dbReference>
<evidence type="ECO:0000313" key="1">
    <source>
        <dbReference type="EMBL" id="GER55513.1"/>
    </source>
</evidence>
<reference evidence="2" key="1">
    <citation type="journal article" date="2019" name="Curr. Biol.">
        <title>Genome Sequence of Striga asiatica Provides Insight into the Evolution of Plant Parasitism.</title>
        <authorList>
            <person name="Yoshida S."/>
            <person name="Kim S."/>
            <person name="Wafula E.K."/>
            <person name="Tanskanen J."/>
            <person name="Kim Y.M."/>
            <person name="Honaas L."/>
            <person name="Yang Z."/>
            <person name="Spallek T."/>
            <person name="Conn C.E."/>
            <person name="Ichihashi Y."/>
            <person name="Cheong K."/>
            <person name="Cui S."/>
            <person name="Der J.P."/>
            <person name="Gundlach H."/>
            <person name="Jiao Y."/>
            <person name="Hori C."/>
            <person name="Ishida J.K."/>
            <person name="Kasahara H."/>
            <person name="Kiba T."/>
            <person name="Kim M.S."/>
            <person name="Koo N."/>
            <person name="Laohavisit A."/>
            <person name="Lee Y.H."/>
            <person name="Lumba S."/>
            <person name="McCourt P."/>
            <person name="Mortimer J.C."/>
            <person name="Mutuku J.M."/>
            <person name="Nomura T."/>
            <person name="Sasaki-Sekimoto Y."/>
            <person name="Seto Y."/>
            <person name="Wang Y."/>
            <person name="Wakatake T."/>
            <person name="Sakakibara H."/>
            <person name="Demura T."/>
            <person name="Yamaguchi S."/>
            <person name="Yoneyama K."/>
            <person name="Manabe R.I."/>
            <person name="Nelson D.C."/>
            <person name="Schulman A.H."/>
            <person name="Timko M.P."/>
            <person name="dePamphilis C.W."/>
            <person name="Choi D."/>
            <person name="Shirasu K."/>
        </authorList>
    </citation>
    <scope>NUCLEOTIDE SEQUENCE [LARGE SCALE GENOMIC DNA]</scope>
    <source>
        <strain evidence="2">cv. UVA1</strain>
    </source>
</reference>
<sequence length="357" mass="39434">MEKEIQISSLFFSEFRRCSQISLSIRFLLLSIHSSSRARLFHSPLPLLPSSIRRRSAAGLNSLALRPEAVFQRCSVPVTRGGFFLGLSPEPNRVVDEAECEVFGPGILRFWTQVGRRGGSSVSCLLNQISLYSFDFVLLRPSGAPRAVIALHGTLLKGPSIRRDIEDELRFFTWESLKGSVRFERALKALKEVFRRYGSNNVCVVGHSLGAGFALYVGKKGVCVEAHLFNPPSISLASGVRAVGEKAGKAWRKVRSMLQTGGNENESRSCDEVVGQAKKKKWVPHLYVNNNDYICCYYSDPVVETKGIDGSGEDNENDVKAATAVEAEAKLFVLSRGISWPRESMRIFGGTRPGSEV</sequence>
<comment type="caution">
    <text evidence="1">The sequence shown here is derived from an EMBL/GenBank/DDBJ whole genome shotgun (WGS) entry which is preliminary data.</text>
</comment>
<dbReference type="PANTHER" id="PTHR31479:SF3">
    <property type="entry name" value="ALPHA_BETA-HYDROLASES SUPERFAMILY PROTEIN"/>
    <property type="match status" value="1"/>
</dbReference>
<evidence type="ECO:0000313" key="2">
    <source>
        <dbReference type="Proteomes" id="UP000325081"/>
    </source>
</evidence>
<dbReference type="AlphaFoldDB" id="A0A5A7RCQ2"/>
<dbReference type="SUPFAM" id="SSF53474">
    <property type="entry name" value="alpha/beta-Hydrolases"/>
    <property type="match status" value="1"/>
</dbReference>
<dbReference type="InterPro" id="IPR029058">
    <property type="entry name" value="AB_hydrolase_fold"/>
</dbReference>
<dbReference type="EMBL" id="BKCP01011959">
    <property type="protein sequence ID" value="GER55513.1"/>
    <property type="molecule type" value="Genomic_DNA"/>
</dbReference>
<gene>
    <name evidence="1" type="ORF">STAS_33187</name>
</gene>
<dbReference type="OrthoDB" id="10471368at2759"/>
<protein>
    <submittedName>
        <fullName evidence="1">Alpha/beta-Hydrolases superfamily protein</fullName>
    </submittedName>
</protein>
<name>A0A5A7RCQ2_STRAF</name>
<keyword evidence="1" id="KW-0378">Hydrolase</keyword>
<dbReference type="Proteomes" id="UP000325081">
    <property type="component" value="Unassembled WGS sequence"/>
</dbReference>
<dbReference type="Gene3D" id="3.40.50.1820">
    <property type="entry name" value="alpha/beta hydrolase"/>
    <property type="match status" value="1"/>
</dbReference>